<dbReference type="AlphaFoldDB" id="A0A8D5UES1"/>
<protein>
    <submittedName>
        <fullName evidence="1">Uncharacterized protein</fullName>
    </submittedName>
</protein>
<organism evidence="1 2">
    <name type="scientific">Polycladomyces abyssicola</name>
    <dbReference type="NCBI Taxonomy" id="1125966"/>
    <lineage>
        <taxon>Bacteria</taxon>
        <taxon>Bacillati</taxon>
        <taxon>Bacillota</taxon>
        <taxon>Bacilli</taxon>
        <taxon>Bacillales</taxon>
        <taxon>Thermoactinomycetaceae</taxon>
        <taxon>Polycladomyces</taxon>
    </lineage>
</organism>
<accession>A0A8D5UES1</accession>
<dbReference type="Proteomes" id="UP000677436">
    <property type="component" value="Chromosome"/>
</dbReference>
<proteinExistence type="predicted"/>
<name>A0A8D5UES1_9BACL</name>
<reference evidence="1" key="1">
    <citation type="journal article" date="2013" name="Int. J. Syst. Evol. Microbiol.">
        <title>Polycladomyces abyssicola gen. nov., sp. nov., a thermophilic filamentous bacterium isolated from hemipelagic sediment.</title>
        <authorList>
            <person name="Tsubouchi T."/>
            <person name="Shimane Y."/>
            <person name="Mori K."/>
            <person name="Usui K."/>
            <person name="Hiraki T."/>
            <person name="Tame A."/>
            <person name="Uematsu K."/>
            <person name="Maruyama T."/>
            <person name="Hatada Y."/>
        </authorList>
    </citation>
    <scope>NUCLEOTIDE SEQUENCE</scope>
    <source>
        <strain evidence="1">JIR-001</strain>
    </source>
</reference>
<keyword evidence="2" id="KW-1185">Reference proteome</keyword>
<gene>
    <name evidence="1" type="ORF">JIR001_18890</name>
</gene>
<reference evidence="1" key="2">
    <citation type="journal article" date="2021" name="Microbiol. Resour. Announc.">
        <title>Complete Genome Sequence of Polycladomyces abyssicola JIR-001T, Isolated from Hemipelagic Sediment in Deep Seawater.</title>
        <authorList>
            <person name="Tsubouchi T."/>
            <person name="Kaneko Y."/>
        </authorList>
    </citation>
    <scope>NUCLEOTIDE SEQUENCE</scope>
    <source>
        <strain evidence="1">JIR-001</strain>
    </source>
</reference>
<dbReference type="EMBL" id="AP024601">
    <property type="protein sequence ID" value="BCU82106.1"/>
    <property type="molecule type" value="Genomic_DNA"/>
</dbReference>
<evidence type="ECO:0000313" key="2">
    <source>
        <dbReference type="Proteomes" id="UP000677436"/>
    </source>
</evidence>
<evidence type="ECO:0000313" key="1">
    <source>
        <dbReference type="EMBL" id="BCU82106.1"/>
    </source>
</evidence>
<sequence>MEFIRPVLSVGFPLLGIVSEGQCSIRKAIENLVDVPYQSYRETPLMYRLIFPVFINMPEELKVEIDQRY</sequence>
<dbReference type="KEGG" id="pabs:JIR001_18890"/>